<dbReference type="Proteomes" id="UP001346869">
    <property type="component" value="Unassembled WGS sequence"/>
</dbReference>
<evidence type="ECO:0000313" key="2">
    <source>
        <dbReference type="EMBL" id="KAK5850864.1"/>
    </source>
</evidence>
<dbReference type="EMBL" id="JAUZQC010000022">
    <property type="protein sequence ID" value="KAK5850864.1"/>
    <property type="molecule type" value="Genomic_DNA"/>
</dbReference>
<dbReference type="AlphaFoldDB" id="A0AAN7X0A2"/>
<evidence type="ECO:0000256" key="1">
    <source>
        <dbReference type="SAM" id="MobiDB-lite"/>
    </source>
</evidence>
<accession>A0AAN7X0A2</accession>
<reference evidence="2 3" key="2">
    <citation type="journal article" date="2023" name="Mol. Biol. Evol.">
        <title>Genomics of Secondarily Temperate Adaptation in the Only Non-Antarctic Icefish.</title>
        <authorList>
            <person name="Rivera-Colon A.G."/>
            <person name="Rayamajhi N."/>
            <person name="Minhas B.F."/>
            <person name="Madrigal G."/>
            <person name="Bilyk K.T."/>
            <person name="Yoon V."/>
            <person name="Hune M."/>
            <person name="Gregory S."/>
            <person name="Cheng C.H.C."/>
            <person name="Catchen J.M."/>
        </authorList>
    </citation>
    <scope>NUCLEOTIDE SEQUENCE [LARGE SCALE GENOMIC DNA]</scope>
    <source>
        <strain evidence="2">JMC-PN-2008</strain>
    </source>
</reference>
<keyword evidence="3" id="KW-1185">Reference proteome</keyword>
<organism evidence="2 3">
    <name type="scientific">Eleginops maclovinus</name>
    <name type="common">Patagonian blennie</name>
    <name type="synonym">Eleginus maclovinus</name>
    <dbReference type="NCBI Taxonomy" id="56733"/>
    <lineage>
        <taxon>Eukaryota</taxon>
        <taxon>Metazoa</taxon>
        <taxon>Chordata</taxon>
        <taxon>Craniata</taxon>
        <taxon>Vertebrata</taxon>
        <taxon>Euteleostomi</taxon>
        <taxon>Actinopterygii</taxon>
        <taxon>Neopterygii</taxon>
        <taxon>Teleostei</taxon>
        <taxon>Neoteleostei</taxon>
        <taxon>Acanthomorphata</taxon>
        <taxon>Eupercaria</taxon>
        <taxon>Perciformes</taxon>
        <taxon>Notothenioidei</taxon>
        <taxon>Eleginopidae</taxon>
        <taxon>Eleginops</taxon>
    </lineage>
</organism>
<evidence type="ECO:0000313" key="3">
    <source>
        <dbReference type="Proteomes" id="UP001346869"/>
    </source>
</evidence>
<sequence>MCSPISTKSFQKAREHIYWVSWAPSPATAPKKPTVFWVSPEQTPHPDREETFRTWLVFPQLGAAPLTKTAPFCSPHPRPALGTKKPTRWWAPSTPTTAILKKPTHLVSPTPLNH</sequence>
<reference evidence="2 3" key="1">
    <citation type="journal article" date="2023" name="Genes (Basel)">
        <title>Chromosome-Level Genome Assembly and Circadian Gene Repertoire of the Patagonia Blennie Eleginops maclovinus-The Closest Ancestral Proxy of Antarctic Cryonotothenioids.</title>
        <authorList>
            <person name="Cheng C.C."/>
            <person name="Rivera-Colon A.G."/>
            <person name="Minhas B.F."/>
            <person name="Wilson L."/>
            <person name="Rayamajhi N."/>
            <person name="Vargas-Chacoff L."/>
            <person name="Catchen J.M."/>
        </authorList>
    </citation>
    <scope>NUCLEOTIDE SEQUENCE [LARGE SCALE GENOMIC DNA]</scope>
    <source>
        <strain evidence="2">JMC-PN-2008</strain>
    </source>
</reference>
<feature type="region of interest" description="Disordered" evidence="1">
    <location>
        <begin position="68"/>
        <end position="92"/>
    </location>
</feature>
<proteinExistence type="predicted"/>
<protein>
    <submittedName>
        <fullName evidence="2">Uncharacterized protein</fullName>
    </submittedName>
</protein>
<name>A0AAN7X0A2_ELEMC</name>
<comment type="caution">
    <text evidence="2">The sequence shown here is derived from an EMBL/GenBank/DDBJ whole genome shotgun (WGS) entry which is preliminary data.</text>
</comment>
<gene>
    <name evidence="2" type="ORF">PBY51_001703</name>
</gene>